<reference evidence="6 7" key="1">
    <citation type="submission" date="2017-05" db="EMBL/GenBank/DDBJ databases">
        <title>Streptomyces alboflavus Genome sequencing and assembly.</title>
        <authorList>
            <person name="Wang Y."/>
            <person name="Du B."/>
            <person name="Ding Y."/>
            <person name="Liu H."/>
            <person name="Hou Q."/>
            <person name="Liu K."/>
            <person name="Wang C."/>
            <person name="Yao L."/>
        </authorList>
    </citation>
    <scope>NUCLEOTIDE SEQUENCE [LARGE SCALE GENOMIC DNA]</scope>
    <source>
        <strain evidence="6 7">MDJK44</strain>
    </source>
</reference>
<dbReference type="Proteomes" id="UP000195880">
    <property type="component" value="Chromosome"/>
</dbReference>
<dbReference type="GO" id="GO:0003700">
    <property type="term" value="F:DNA-binding transcription factor activity"/>
    <property type="evidence" value="ECO:0007669"/>
    <property type="project" value="InterPro"/>
</dbReference>
<dbReference type="EMBL" id="CP021748">
    <property type="protein sequence ID" value="ARX83609.1"/>
    <property type="molecule type" value="Genomic_DNA"/>
</dbReference>
<keyword evidence="7" id="KW-1185">Reference proteome</keyword>
<dbReference type="STRING" id="67267.GCA_000716675_02413"/>
<evidence type="ECO:0000256" key="2">
    <source>
        <dbReference type="ARBA" id="ARBA00023125"/>
    </source>
</evidence>
<dbReference type="AlphaFoldDB" id="A0A1Z1WB65"/>
<proteinExistence type="predicted"/>
<keyword evidence="3" id="KW-0804">Transcription</keyword>
<dbReference type="PROSITE" id="PS01124">
    <property type="entry name" value="HTH_ARAC_FAMILY_2"/>
    <property type="match status" value="1"/>
</dbReference>
<dbReference type="PANTHER" id="PTHR46796:SF15">
    <property type="entry name" value="BLL1074 PROTEIN"/>
    <property type="match status" value="1"/>
</dbReference>
<organism evidence="6 7">
    <name type="scientific">Streptomyces alboflavus</name>
    <dbReference type="NCBI Taxonomy" id="67267"/>
    <lineage>
        <taxon>Bacteria</taxon>
        <taxon>Bacillati</taxon>
        <taxon>Actinomycetota</taxon>
        <taxon>Actinomycetes</taxon>
        <taxon>Kitasatosporales</taxon>
        <taxon>Streptomycetaceae</taxon>
        <taxon>Streptomyces</taxon>
    </lineage>
</organism>
<evidence type="ECO:0000313" key="7">
    <source>
        <dbReference type="Proteomes" id="UP000195880"/>
    </source>
</evidence>
<dbReference type="InterPro" id="IPR050204">
    <property type="entry name" value="AraC_XylS_family_regulators"/>
</dbReference>
<dbReference type="SUPFAM" id="SSF46689">
    <property type="entry name" value="Homeodomain-like"/>
    <property type="match status" value="1"/>
</dbReference>
<accession>A0A1Z1WB65</accession>
<dbReference type="RefSeq" id="WP_087884177.1">
    <property type="nucleotide sequence ID" value="NZ_CP021748.1"/>
</dbReference>
<dbReference type="OrthoDB" id="2559672at2"/>
<evidence type="ECO:0000256" key="1">
    <source>
        <dbReference type="ARBA" id="ARBA00023015"/>
    </source>
</evidence>
<gene>
    <name evidence="6" type="ORF">SMD44_03032</name>
</gene>
<sequence length="333" mass="36039">MSAGRWYAARTHTAVRSLHGPDGLWEVALARPHPRLRPGVISYRGFRLALGTPRRRLEVPIGAVTLLLGFGDRLRIRGLTGSARPPVSLVSVVSGLTTRPVIGEHDGRLAGVEVLLTPWASFTLLATEQHELAERALDPDALGTGAGRGRWDRVGDLASALGSLPRWSDRFGFLDDALTRWSDDGPQCSPRIVRAWDALVRSRGRASVARIAEEVGWSVRQLENRFREQIGVGPKAAGRILRLQHARRLLAAGRGQAETAALCGFYDQAHLSGEFKAMTGCTPRRFALAGAAPLPAHSGPPSAARLAGEQTSLVLAPRPPGQRTVFAKAERRR</sequence>
<keyword evidence="1" id="KW-0805">Transcription regulation</keyword>
<feature type="domain" description="HTH araC/xylS-type" evidence="5">
    <location>
        <begin position="190"/>
        <end position="289"/>
    </location>
</feature>
<dbReference type="KEGG" id="salf:SMD44_03032"/>
<dbReference type="Gene3D" id="1.10.10.60">
    <property type="entry name" value="Homeodomain-like"/>
    <property type="match status" value="1"/>
</dbReference>
<dbReference type="eggNOG" id="COG2207">
    <property type="taxonomic scope" value="Bacteria"/>
</dbReference>
<dbReference type="InterPro" id="IPR009057">
    <property type="entry name" value="Homeodomain-like_sf"/>
</dbReference>
<protein>
    <submittedName>
        <fullName evidence="6">AraC family transcriptional regulator</fullName>
    </submittedName>
</protein>
<dbReference type="InterPro" id="IPR018060">
    <property type="entry name" value="HTH_AraC"/>
</dbReference>
<evidence type="ECO:0000313" key="6">
    <source>
        <dbReference type="EMBL" id="ARX83609.1"/>
    </source>
</evidence>
<dbReference type="PANTHER" id="PTHR46796">
    <property type="entry name" value="HTH-TYPE TRANSCRIPTIONAL ACTIVATOR RHAS-RELATED"/>
    <property type="match status" value="1"/>
</dbReference>
<keyword evidence="2" id="KW-0238">DNA-binding</keyword>
<name>A0A1Z1WB65_9ACTN</name>
<feature type="region of interest" description="Disordered" evidence="4">
    <location>
        <begin position="297"/>
        <end position="333"/>
    </location>
</feature>
<evidence type="ECO:0000256" key="4">
    <source>
        <dbReference type="SAM" id="MobiDB-lite"/>
    </source>
</evidence>
<evidence type="ECO:0000256" key="3">
    <source>
        <dbReference type="ARBA" id="ARBA00023163"/>
    </source>
</evidence>
<dbReference type="GO" id="GO:0043565">
    <property type="term" value="F:sequence-specific DNA binding"/>
    <property type="evidence" value="ECO:0007669"/>
    <property type="project" value="InterPro"/>
</dbReference>
<dbReference type="SMART" id="SM00342">
    <property type="entry name" value="HTH_ARAC"/>
    <property type="match status" value="1"/>
</dbReference>
<dbReference type="Pfam" id="PF12833">
    <property type="entry name" value="HTH_18"/>
    <property type="match status" value="1"/>
</dbReference>
<evidence type="ECO:0000259" key="5">
    <source>
        <dbReference type="PROSITE" id="PS01124"/>
    </source>
</evidence>